<dbReference type="InterPro" id="IPR022803">
    <property type="entry name" value="Ribosomal_uL5_dom_sf"/>
</dbReference>
<dbReference type="GO" id="GO:0003735">
    <property type="term" value="F:structural constituent of ribosome"/>
    <property type="evidence" value="ECO:0007669"/>
    <property type="project" value="InterPro"/>
</dbReference>
<dbReference type="NCBIfam" id="NF000585">
    <property type="entry name" value="PRK00010.1"/>
    <property type="match status" value="1"/>
</dbReference>
<keyword evidence="5" id="KW-0694">RNA-binding</keyword>
<dbReference type="GO" id="GO:0000049">
    <property type="term" value="F:tRNA binding"/>
    <property type="evidence" value="ECO:0007669"/>
    <property type="project" value="UniProtKB-UniRule"/>
</dbReference>
<sequence>MSILRDHYRKKVVTALKKEFGYSNVMQVPRIKKVVVHVGAGEAAQDSKLIEPIVADLAMITGQRPSITKAKRAISNFRLRKGMIVGAHVTLRGERAYHFLERFFNFAATQIRDFRGFSPNSFDGRGAYTLGLREQLIFPEIERDKVKKIFGMDVTIVTTAKRDDEAQALLGHLGMPFRKE</sequence>
<evidence type="ECO:0000256" key="5">
    <source>
        <dbReference type="HAMAP-Rule" id="MF_01333"/>
    </source>
</evidence>
<evidence type="ECO:0000259" key="7">
    <source>
        <dbReference type="Pfam" id="PF00281"/>
    </source>
</evidence>
<dbReference type="HAMAP" id="MF_01333_B">
    <property type="entry name" value="Ribosomal_uL5_B"/>
    <property type="match status" value="1"/>
</dbReference>
<keyword evidence="5" id="KW-0699">rRNA-binding</keyword>
<feature type="domain" description="Large ribosomal subunit protein uL5 C-terminal" evidence="8">
    <location>
        <begin position="85"/>
        <end position="177"/>
    </location>
</feature>
<gene>
    <name evidence="5" type="primary">rplE</name>
    <name evidence="9" type="ORF">CEE36_07960</name>
</gene>
<name>A0A532V4A5_UNCT6</name>
<dbReference type="Proteomes" id="UP000317778">
    <property type="component" value="Unassembled WGS sequence"/>
</dbReference>
<proteinExistence type="inferred from homology"/>
<dbReference type="GO" id="GO:0006412">
    <property type="term" value="P:translation"/>
    <property type="evidence" value="ECO:0007669"/>
    <property type="project" value="UniProtKB-UniRule"/>
</dbReference>
<keyword evidence="3 5" id="KW-0687">Ribonucleoprotein</keyword>
<dbReference type="SUPFAM" id="SSF55282">
    <property type="entry name" value="RL5-like"/>
    <property type="match status" value="1"/>
</dbReference>
<reference evidence="9 10" key="1">
    <citation type="submission" date="2017-06" db="EMBL/GenBank/DDBJ databases">
        <title>Novel microbial phyla capable of carbon fixation and sulfur reduction in deep-sea sediments.</title>
        <authorList>
            <person name="Huang J."/>
            <person name="Baker B."/>
            <person name="Wang Y."/>
        </authorList>
    </citation>
    <scope>NUCLEOTIDE SEQUENCE [LARGE SCALE GENOMIC DNA]</scope>
    <source>
        <strain evidence="9">B3_TA06</strain>
    </source>
</reference>
<dbReference type="Gene3D" id="3.30.1440.10">
    <property type="match status" value="1"/>
</dbReference>
<dbReference type="GO" id="GO:0005840">
    <property type="term" value="C:ribosome"/>
    <property type="evidence" value="ECO:0007669"/>
    <property type="project" value="UniProtKB-KW"/>
</dbReference>
<comment type="similarity">
    <text evidence="1 5 6">Belongs to the universal ribosomal protein uL5 family.</text>
</comment>
<evidence type="ECO:0000256" key="6">
    <source>
        <dbReference type="RuleBase" id="RU003930"/>
    </source>
</evidence>
<dbReference type="InterPro" id="IPR031309">
    <property type="entry name" value="Ribosomal_uL5_C"/>
</dbReference>
<evidence type="ECO:0000259" key="8">
    <source>
        <dbReference type="Pfam" id="PF00673"/>
    </source>
</evidence>
<dbReference type="InterPro" id="IPR031310">
    <property type="entry name" value="Ribosomal_uL5_N"/>
</dbReference>
<evidence type="ECO:0000256" key="1">
    <source>
        <dbReference type="ARBA" id="ARBA00008553"/>
    </source>
</evidence>
<dbReference type="InterPro" id="IPR020930">
    <property type="entry name" value="Ribosomal_uL5_bac-type"/>
</dbReference>
<dbReference type="Pfam" id="PF00281">
    <property type="entry name" value="Ribosomal_L5"/>
    <property type="match status" value="1"/>
</dbReference>
<dbReference type="AlphaFoldDB" id="A0A532V4A5"/>
<evidence type="ECO:0000313" key="10">
    <source>
        <dbReference type="Proteomes" id="UP000317778"/>
    </source>
</evidence>
<evidence type="ECO:0000256" key="4">
    <source>
        <dbReference type="ARBA" id="ARBA00035245"/>
    </source>
</evidence>
<dbReference type="EMBL" id="NJBO01000012">
    <property type="protein sequence ID" value="TKJ41978.1"/>
    <property type="molecule type" value="Genomic_DNA"/>
</dbReference>
<dbReference type="PANTHER" id="PTHR11994">
    <property type="entry name" value="60S RIBOSOMAL PROTEIN L11-RELATED"/>
    <property type="match status" value="1"/>
</dbReference>
<organism evidence="9 10">
    <name type="scientific">candidate division TA06 bacterium B3_TA06</name>
    <dbReference type="NCBI Taxonomy" id="2012487"/>
    <lineage>
        <taxon>Bacteria</taxon>
        <taxon>Bacteria division TA06</taxon>
    </lineage>
</organism>
<keyword evidence="5" id="KW-0820">tRNA-binding</keyword>
<dbReference type="GO" id="GO:0019843">
    <property type="term" value="F:rRNA binding"/>
    <property type="evidence" value="ECO:0007669"/>
    <property type="project" value="UniProtKB-UniRule"/>
</dbReference>
<accession>A0A532V4A5</accession>
<dbReference type="FunFam" id="3.30.1440.10:FF:000001">
    <property type="entry name" value="50S ribosomal protein L5"/>
    <property type="match status" value="1"/>
</dbReference>
<comment type="subunit">
    <text evidence="5">Part of the 50S ribosomal subunit; part of the 5S rRNA/L5/L18/L25 subcomplex. Contacts the 5S rRNA and the P site tRNA. Forms a bridge to the 30S subunit in the 70S ribosome.</text>
</comment>
<protein>
    <recommendedName>
        <fullName evidence="4 5">Large ribosomal subunit protein uL5</fullName>
    </recommendedName>
</protein>
<feature type="domain" description="Large ribosomal subunit protein uL5 N-terminal" evidence="7">
    <location>
        <begin position="24"/>
        <end position="80"/>
    </location>
</feature>
<evidence type="ECO:0000313" key="9">
    <source>
        <dbReference type="EMBL" id="TKJ41978.1"/>
    </source>
</evidence>
<dbReference type="GO" id="GO:1990904">
    <property type="term" value="C:ribonucleoprotein complex"/>
    <property type="evidence" value="ECO:0007669"/>
    <property type="project" value="UniProtKB-KW"/>
</dbReference>
<evidence type="ECO:0000256" key="3">
    <source>
        <dbReference type="ARBA" id="ARBA00023274"/>
    </source>
</evidence>
<evidence type="ECO:0000256" key="2">
    <source>
        <dbReference type="ARBA" id="ARBA00022980"/>
    </source>
</evidence>
<dbReference type="Pfam" id="PF00673">
    <property type="entry name" value="Ribosomal_L5_C"/>
    <property type="match status" value="1"/>
</dbReference>
<comment type="caution">
    <text evidence="9">The sequence shown here is derived from an EMBL/GenBank/DDBJ whole genome shotgun (WGS) entry which is preliminary data.</text>
</comment>
<comment type="function">
    <text evidence="5">This is 1 of the proteins that bind and probably mediate the attachment of the 5S RNA into the large ribosomal subunit, where it forms part of the central protuberance. In the 70S ribosome it contacts protein S13 of the 30S subunit (bridge B1b), connecting the 2 subunits; this bridge is implicated in subunit movement. Contacts the P site tRNA; the 5S rRNA and some of its associated proteins might help stabilize positioning of ribosome-bound tRNAs.</text>
</comment>
<keyword evidence="2 5" id="KW-0689">Ribosomal protein</keyword>
<dbReference type="InterPro" id="IPR002132">
    <property type="entry name" value="Ribosomal_uL5"/>
</dbReference>
<dbReference type="PIRSF" id="PIRSF002161">
    <property type="entry name" value="Ribosomal_L5"/>
    <property type="match status" value="1"/>
</dbReference>